<gene>
    <name evidence="1" type="ORF">BOM_0991</name>
</gene>
<dbReference type="AlphaFoldDB" id="W5SEI9"/>
<dbReference type="HOGENOM" id="CLU_3180908_0_0_12"/>
<evidence type="ECO:0000313" key="1">
    <source>
        <dbReference type="EMBL" id="AHH05534.1"/>
    </source>
</evidence>
<keyword evidence="1" id="KW-0614">Plasmid</keyword>
<protein>
    <submittedName>
        <fullName evidence="1">Putative cytosolic protein</fullName>
    </submittedName>
</protein>
<reference evidence="1" key="1">
    <citation type="submission" date="2013-02" db="EMBL/GenBank/DDBJ databases">
        <title>Comparative genomics of Borrelia species.</title>
        <authorList>
            <person name="Schwan T.G."/>
            <person name="Raffel S.J."/>
            <person name="Porcella S.F."/>
        </authorList>
    </citation>
    <scope>NUCLEOTIDE SEQUENCE</scope>
    <source>
        <strain evidence="1">FR64b</strain>
        <plasmid evidence="1">unnamed</plasmid>
    </source>
</reference>
<geneLocation type="plasmid" evidence="1">
    <name>unnamed</name>
</geneLocation>
<accession>W5SEI9</accession>
<organism evidence="1">
    <name type="scientific">Borrelia miyamotoi FR64b</name>
    <dbReference type="NCBI Taxonomy" id="1292392"/>
    <lineage>
        <taxon>Bacteria</taxon>
        <taxon>Pseudomonadati</taxon>
        <taxon>Spirochaetota</taxon>
        <taxon>Spirochaetia</taxon>
        <taxon>Spirochaetales</taxon>
        <taxon>Borreliaceae</taxon>
        <taxon>Borrelia</taxon>
    </lineage>
</organism>
<sequence length="46" mass="5588">MRYLDKIEENENKKRYEDSMIRTAKWLGDLKTKEPIKIIYNDQNGV</sequence>
<proteinExistence type="predicted"/>
<name>W5SEI9_9SPIR</name>
<dbReference type="EMBL" id="CP004221">
    <property type="protein sequence ID" value="AHH05534.1"/>
    <property type="molecule type" value="Genomic_DNA"/>
</dbReference>